<accession>A0A8H5HDP5</accession>
<dbReference type="PANTHER" id="PTHR13789">
    <property type="entry name" value="MONOOXYGENASE"/>
    <property type="match status" value="1"/>
</dbReference>
<dbReference type="EMBL" id="JAACJN010000059">
    <property type="protein sequence ID" value="KAF5381251.1"/>
    <property type="molecule type" value="Genomic_DNA"/>
</dbReference>
<dbReference type="SUPFAM" id="SSF82199">
    <property type="entry name" value="SET domain"/>
    <property type="match status" value="1"/>
</dbReference>
<dbReference type="PRINTS" id="PR00420">
    <property type="entry name" value="RNGMNOXGNASE"/>
</dbReference>
<dbReference type="OrthoDB" id="9993796at2759"/>
<reference evidence="7 8" key="1">
    <citation type="journal article" date="2020" name="ISME J.">
        <title>Uncovering the hidden diversity of litter-decomposition mechanisms in mushroom-forming fungi.</title>
        <authorList>
            <person name="Floudas D."/>
            <person name="Bentzer J."/>
            <person name="Ahren D."/>
            <person name="Johansson T."/>
            <person name="Persson P."/>
            <person name="Tunlid A."/>
        </authorList>
    </citation>
    <scope>NUCLEOTIDE SEQUENCE [LARGE SCALE GENOMIC DNA]</scope>
    <source>
        <strain evidence="7 8">CBS 406.79</strain>
    </source>
</reference>
<comment type="similarity">
    <text evidence="1">Belongs to the paxM FAD-dependent monooxygenase family.</text>
</comment>
<dbReference type="GO" id="GO:0071949">
    <property type="term" value="F:FAD binding"/>
    <property type="evidence" value="ECO:0007669"/>
    <property type="project" value="InterPro"/>
</dbReference>
<evidence type="ECO:0000256" key="3">
    <source>
        <dbReference type="ARBA" id="ARBA00022827"/>
    </source>
</evidence>
<dbReference type="InterPro" id="IPR036188">
    <property type="entry name" value="FAD/NAD-bd_sf"/>
</dbReference>
<dbReference type="Gene3D" id="2.170.270.10">
    <property type="entry name" value="SET domain"/>
    <property type="match status" value="1"/>
</dbReference>
<evidence type="ECO:0000256" key="4">
    <source>
        <dbReference type="ARBA" id="ARBA00023002"/>
    </source>
</evidence>
<feature type="domain" description="SET" evidence="6">
    <location>
        <begin position="906"/>
        <end position="1064"/>
    </location>
</feature>
<evidence type="ECO:0000313" key="7">
    <source>
        <dbReference type="EMBL" id="KAF5381251.1"/>
    </source>
</evidence>
<dbReference type="SMART" id="SM00317">
    <property type="entry name" value="SET"/>
    <property type="match status" value="1"/>
</dbReference>
<evidence type="ECO:0000259" key="6">
    <source>
        <dbReference type="PROSITE" id="PS50280"/>
    </source>
</evidence>
<name>A0A8H5HDP5_9AGAR</name>
<comment type="caution">
    <text evidence="7">The sequence shown here is derived from an EMBL/GenBank/DDBJ whole genome shotgun (WGS) entry which is preliminary data.</text>
</comment>
<dbReference type="InterPro" id="IPR001214">
    <property type="entry name" value="SET_dom"/>
</dbReference>
<gene>
    <name evidence="7" type="ORF">D9757_007837</name>
</gene>
<keyword evidence="4" id="KW-0560">Oxidoreductase</keyword>
<evidence type="ECO:0000313" key="8">
    <source>
        <dbReference type="Proteomes" id="UP000518752"/>
    </source>
</evidence>
<keyword evidence="5" id="KW-0503">Monooxygenase</keyword>
<evidence type="ECO:0000256" key="1">
    <source>
        <dbReference type="ARBA" id="ARBA00007992"/>
    </source>
</evidence>
<dbReference type="GO" id="GO:0004497">
    <property type="term" value="F:monooxygenase activity"/>
    <property type="evidence" value="ECO:0007669"/>
    <property type="project" value="UniProtKB-KW"/>
</dbReference>
<dbReference type="Proteomes" id="UP000518752">
    <property type="component" value="Unassembled WGS sequence"/>
</dbReference>
<dbReference type="Gene3D" id="3.50.50.60">
    <property type="entry name" value="FAD/NAD(P)-binding domain"/>
    <property type="match status" value="2"/>
</dbReference>
<dbReference type="AlphaFoldDB" id="A0A8H5HDP5"/>
<keyword evidence="3" id="KW-0274">FAD</keyword>
<dbReference type="InterPro" id="IPR002938">
    <property type="entry name" value="FAD-bd"/>
</dbReference>
<protein>
    <recommendedName>
        <fullName evidence="6">SET domain-containing protein</fullName>
    </recommendedName>
</protein>
<dbReference type="PANTHER" id="PTHR13789:SF314">
    <property type="entry name" value="FAD-BINDING DOMAIN-CONTAINING PROTEIN"/>
    <property type="match status" value="1"/>
</dbReference>
<dbReference type="SUPFAM" id="SSF54373">
    <property type="entry name" value="FAD-linked reductases, C-terminal domain"/>
    <property type="match status" value="2"/>
</dbReference>
<proteinExistence type="inferred from homology"/>
<evidence type="ECO:0000256" key="2">
    <source>
        <dbReference type="ARBA" id="ARBA00022630"/>
    </source>
</evidence>
<evidence type="ECO:0000256" key="5">
    <source>
        <dbReference type="ARBA" id="ARBA00023033"/>
    </source>
</evidence>
<keyword evidence="2" id="KW-0285">Flavoprotein</keyword>
<organism evidence="7 8">
    <name type="scientific">Collybiopsis confluens</name>
    <dbReference type="NCBI Taxonomy" id="2823264"/>
    <lineage>
        <taxon>Eukaryota</taxon>
        <taxon>Fungi</taxon>
        <taxon>Dikarya</taxon>
        <taxon>Basidiomycota</taxon>
        <taxon>Agaricomycotina</taxon>
        <taxon>Agaricomycetes</taxon>
        <taxon>Agaricomycetidae</taxon>
        <taxon>Agaricales</taxon>
        <taxon>Marasmiineae</taxon>
        <taxon>Omphalotaceae</taxon>
        <taxon>Collybiopsis</taxon>
    </lineage>
</organism>
<dbReference type="SUPFAM" id="SSF51905">
    <property type="entry name" value="FAD/NAD(P)-binding domain"/>
    <property type="match status" value="2"/>
</dbReference>
<dbReference type="InterPro" id="IPR046341">
    <property type="entry name" value="SET_dom_sf"/>
</dbReference>
<dbReference type="Pfam" id="PF00856">
    <property type="entry name" value="SET"/>
    <property type="match status" value="1"/>
</dbReference>
<dbReference type="CDD" id="cd20071">
    <property type="entry name" value="SET_SMYD"/>
    <property type="match status" value="1"/>
</dbReference>
<dbReference type="PROSITE" id="PS50280">
    <property type="entry name" value="SET"/>
    <property type="match status" value="1"/>
</dbReference>
<dbReference type="Pfam" id="PF01494">
    <property type="entry name" value="FAD_binding_3"/>
    <property type="match status" value="2"/>
</dbReference>
<keyword evidence="8" id="KW-1185">Reference proteome</keyword>
<feature type="non-terminal residue" evidence="7">
    <location>
        <position position="1"/>
    </location>
</feature>
<sequence>IGENVVASSTGVACYRWLVDAEKMKGNPELDWVIKEGPSGPRLVLSSDGRVLFLYPCRDGTIINAMGIHMDDRDQNQVGFHVPSTRASLLEKFNDFGSQYHQFMNLTNEEDGREDTVGLWQLRSMPGLSTWINGRACLLGDAAHAMLPTIGQGAAMAFEDAITLAILIPANTPREQVPDRLKAYETLRKERADFVAKESLEGLVIAEKRGMYYRNPELQKKVMAHDAAAVAEEYKKQQFSRRSTPLNTKYSTCLEHVSSTVMLEIVIVGGGLGGLAAAVAFRRAGLRGFPGSAFSEIGAAIGCPPNAVRILDSFGITNESIRGVEFAGITSLSHKGGPGIAASYGDIKGRFGNEWRLCHRVDIHQALQNLAFGEEGVGSPVKLNLNIGAVSWDPSIETLVLSNGEVRKPDLLVAADGINSTLRSHIIGQEVVASSTGVACYRWLVDAEKIKGNPELDWVMKEEPSGPRLVTSPDGRIMFLYPVRDKTIINALGTHMDDRDQSQVGFHTPSTRTSLLEKYKDFAPQYQEFLKLTDENAVGLWQLRSMPPLPTWINGRACLLGDAAHAMLPTLGQGAAMAFEDAATLGVLIPFDTPREEIANRLKGYESLRKERADFVSKESLENQVVKEKRRSPGNAKEVFPAMKFAALATFAAALIVPCAVAQLNPTQIADAIADIAKLSQNTNNALSGLSTKTLGPQVVKIGHALVDNFKEIVKTTTKAVSAIEATPPFLGFDFAVDAVDSDEASPGEIIVMAFSNFVAVHQALLETVIGESTPFAQFRLTAPIAAILRSLEGIVDSLAYGLISLIPTREISERRDISALQAFQDSIMSGKEKLDIAFANSITKYSEKCTPRILLLLGVVYYYVSLGGGGGGGDDPTPTPSPSFAAGKLGMNLDDEDARLESRDESIFKVESIPGKGKGVIAVRDIKRGELIIRERPLFVLPSQVTTSPTTLISQYLSRLTTRQLNTFFNLSYVDIHFPSHHLNNPRDDQSRNSPSRALAIFQTNSVAAGDGKAGIFPRMARLNHACSSAFNVVYSWREKEGVLVVFALKDIGKGQELLTTYTDTKKSRDDRRAYLRHQYSFHCTCNVCSLADDESQQSDKRLMTMSELHGRFVTWGSGAIDGEEAIGFVKRIWEVGDEEGYWSERGRLAADAAWVAAAHQDAASLQAWAKVAEEWFGYEVG</sequence>
<dbReference type="InterPro" id="IPR050493">
    <property type="entry name" value="FAD-dep_Monooxygenase_BioMet"/>
</dbReference>